<comment type="caution">
    <text evidence="2">The sequence shown here is derived from an EMBL/GenBank/DDBJ whole genome shotgun (WGS) entry which is preliminary data.</text>
</comment>
<proteinExistence type="predicted"/>
<accession>A0A7X9P3C9</accession>
<feature type="chain" id="PRO_5031117533" evidence="1">
    <location>
        <begin position="21"/>
        <end position="227"/>
    </location>
</feature>
<feature type="signal peptide" evidence="1">
    <location>
        <begin position="1"/>
        <end position="20"/>
    </location>
</feature>
<evidence type="ECO:0000256" key="1">
    <source>
        <dbReference type="SAM" id="SignalP"/>
    </source>
</evidence>
<evidence type="ECO:0000313" key="3">
    <source>
        <dbReference type="Proteomes" id="UP000576082"/>
    </source>
</evidence>
<keyword evidence="3" id="KW-1185">Reference proteome</keyword>
<protein>
    <submittedName>
        <fullName evidence="2">Uncharacterized protein</fullName>
    </submittedName>
</protein>
<keyword evidence="1" id="KW-0732">Signal</keyword>
<sequence>MKIKNTFYLLLAFTTLSVNAYANDPLNKPKVWSLLQETPTDMSLWAAYVGKSWVCMNIAEKENIKSWKQMLGSSAPLAQNEQHMRISAEQQKQLETEVHAADDAFWEGEELQEQVTANEILQERQELKQHFEEMEQKMVQTPSAITQLSRNLRENFILIDDEFRMEFESLGLEYTGYWDKYPEGKYSPEKWVHERNIELKNLKKQQFEKIKSSMLASVVSTEGNTGH</sequence>
<name>A0A7X9P3C9_9BACT</name>
<dbReference type="Proteomes" id="UP000576082">
    <property type="component" value="Unassembled WGS sequence"/>
</dbReference>
<dbReference type="EMBL" id="JABANE010000013">
    <property type="protein sequence ID" value="NME67662.1"/>
    <property type="molecule type" value="Genomic_DNA"/>
</dbReference>
<reference evidence="2 3" key="1">
    <citation type="submission" date="2020-04" db="EMBL/GenBank/DDBJ databases">
        <title>Flammeovirga sp. SR4, a novel species isolated from seawater.</title>
        <authorList>
            <person name="Wang X."/>
        </authorList>
    </citation>
    <scope>NUCLEOTIDE SEQUENCE [LARGE SCALE GENOMIC DNA]</scope>
    <source>
        <strain evidence="2 3">ATCC 23126</strain>
    </source>
</reference>
<gene>
    <name evidence="2" type="ORF">HHU12_06765</name>
</gene>
<evidence type="ECO:0000313" key="2">
    <source>
        <dbReference type="EMBL" id="NME67662.1"/>
    </source>
</evidence>
<dbReference type="RefSeq" id="WP_169655995.1">
    <property type="nucleotide sequence ID" value="NZ_JABANE010000013.1"/>
</dbReference>
<organism evidence="2 3">
    <name type="scientific">Flammeovirga aprica JL-4</name>
    <dbReference type="NCBI Taxonomy" id="694437"/>
    <lineage>
        <taxon>Bacteria</taxon>
        <taxon>Pseudomonadati</taxon>
        <taxon>Bacteroidota</taxon>
        <taxon>Cytophagia</taxon>
        <taxon>Cytophagales</taxon>
        <taxon>Flammeovirgaceae</taxon>
        <taxon>Flammeovirga</taxon>
    </lineage>
</organism>
<dbReference type="AlphaFoldDB" id="A0A7X9P3C9"/>